<dbReference type="GO" id="GO:0006281">
    <property type="term" value="P:DNA repair"/>
    <property type="evidence" value="ECO:0007669"/>
    <property type="project" value="UniProtKB-KW"/>
</dbReference>
<dbReference type="GO" id="GO:0009432">
    <property type="term" value="P:SOS response"/>
    <property type="evidence" value="ECO:0007669"/>
    <property type="project" value="TreeGrafter"/>
</dbReference>
<dbReference type="InterPro" id="IPR027417">
    <property type="entry name" value="P-loop_NTPase"/>
</dbReference>
<dbReference type="GO" id="GO:0043590">
    <property type="term" value="C:bacterial nucleoid"/>
    <property type="evidence" value="ECO:0007669"/>
    <property type="project" value="TreeGrafter"/>
</dbReference>
<evidence type="ECO:0000256" key="8">
    <source>
        <dbReference type="ARBA" id="ARBA00033408"/>
    </source>
</evidence>
<evidence type="ECO:0000256" key="4">
    <source>
        <dbReference type="ARBA" id="ARBA00022741"/>
    </source>
</evidence>
<evidence type="ECO:0000256" key="6">
    <source>
        <dbReference type="ARBA" id="ARBA00022840"/>
    </source>
</evidence>
<dbReference type="GO" id="GO:0006310">
    <property type="term" value="P:DNA recombination"/>
    <property type="evidence" value="ECO:0007669"/>
    <property type="project" value="InterPro"/>
</dbReference>
<keyword evidence="10" id="KW-0175">Coiled coil</keyword>
<proteinExistence type="inferred from homology"/>
<evidence type="ECO:0000256" key="3">
    <source>
        <dbReference type="ARBA" id="ARBA00021315"/>
    </source>
</evidence>
<organism evidence="12">
    <name type="scientific">candidate division WOR-3 bacterium</name>
    <dbReference type="NCBI Taxonomy" id="2052148"/>
    <lineage>
        <taxon>Bacteria</taxon>
        <taxon>Bacteria division WOR-3</taxon>
    </lineage>
</organism>
<evidence type="ECO:0000256" key="5">
    <source>
        <dbReference type="ARBA" id="ARBA00022763"/>
    </source>
</evidence>
<evidence type="ECO:0000256" key="10">
    <source>
        <dbReference type="SAM" id="Coils"/>
    </source>
</evidence>
<keyword evidence="5 9" id="KW-0227">DNA damage</keyword>
<evidence type="ECO:0000256" key="2">
    <source>
        <dbReference type="ARBA" id="ARBA00009441"/>
    </source>
</evidence>
<dbReference type="SUPFAM" id="SSF52540">
    <property type="entry name" value="P-loop containing nucleoside triphosphate hydrolases"/>
    <property type="match status" value="2"/>
</dbReference>
<name>A0A7C6E9S5_UNCW3</name>
<feature type="domain" description="RecF/RecN/SMC N-terminal" evidence="11">
    <location>
        <begin position="2"/>
        <end position="526"/>
    </location>
</feature>
<keyword evidence="4" id="KW-0547">Nucleotide-binding</keyword>
<sequence>MLAQLRIKNYALIDELEIEYCPNLNVLTGETGAGKSIVIGALSLLLGVPQSFHPTARGKRAESEMIRTGANACEIEGTFTVDPSFFNNLGDLPIEKTDTILIRRKVESNGRSYSYINDQSVTTNTLKRLGDFLVDLAGQHEHQSLLKIECHRDILDDFAKLLPRREDLQRLFIDYQSRQRQLANLTQQIQRRKERRELDEFQYQEIATAQLKSGEEEVLLKEKVLLESAEKRFRLASAINQILSENEGSLLEQFDILQKQFTELASIDEALKATLNDLKGMRSVLDELWRTIARYQDRIEFSPQRLEAINERLFLIEKLKKKYNRSVEELLGLKDELAKNLNSIEIDESQIKELTKDLADQKARLIQLAQEISLARQRAKSSLEAKLEKELAELGMPQARFIITIQPIEDETGLYEKDGKKYRLDETGIDQVEFFFSANPGEEPKPLRKVASGGELSRIMLALKSIISGRIPVLVFDEIDLGIGGKIAETVGQKLAKLAQKSQVICITHLPVIAKYADAHYRVSKEIKAGRTRTVVKHLSEPERVSEIARMLAGAKISKTTISHATEMLKEAKT</sequence>
<dbReference type="PIRSF" id="PIRSF003128">
    <property type="entry name" value="RecN"/>
    <property type="match status" value="1"/>
</dbReference>
<gene>
    <name evidence="12" type="primary">recN</name>
    <name evidence="12" type="ORF">ENW73_02345</name>
</gene>
<accession>A0A7C6E9S5</accession>
<evidence type="ECO:0000259" key="11">
    <source>
        <dbReference type="Pfam" id="PF02463"/>
    </source>
</evidence>
<evidence type="ECO:0000256" key="1">
    <source>
        <dbReference type="ARBA" id="ARBA00003618"/>
    </source>
</evidence>
<comment type="similarity">
    <text evidence="2 9">Belongs to the RecN family.</text>
</comment>
<evidence type="ECO:0000313" key="12">
    <source>
        <dbReference type="EMBL" id="HHS51694.1"/>
    </source>
</evidence>
<reference evidence="12" key="1">
    <citation type="journal article" date="2020" name="mSystems">
        <title>Genome- and Community-Level Interaction Insights into Carbon Utilization and Element Cycling Functions of Hydrothermarchaeota in Hydrothermal Sediment.</title>
        <authorList>
            <person name="Zhou Z."/>
            <person name="Liu Y."/>
            <person name="Xu W."/>
            <person name="Pan J."/>
            <person name="Luo Z.H."/>
            <person name="Li M."/>
        </authorList>
    </citation>
    <scope>NUCLEOTIDE SEQUENCE [LARGE SCALE GENOMIC DNA]</scope>
    <source>
        <strain evidence="12">SpSt-876</strain>
    </source>
</reference>
<evidence type="ECO:0000256" key="9">
    <source>
        <dbReference type="PIRNR" id="PIRNR003128"/>
    </source>
</evidence>
<dbReference type="GO" id="GO:0005524">
    <property type="term" value="F:ATP binding"/>
    <property type="evidence" value="ECO:0007669"/>
    <property type="project" value="UniProtKB-KW"/>
</dbReference>
<dbReference type="NCBIfam" id="TIGR00634">
    <property type="entry name" value="recN"/>
    <property type="match status" value="1"/>
</dbReference>
<keyword evidence="7 9" id="KW-0234">DNA repair</keyword>
<protein>
    <recommendedName>
        <fullName evidence="3 9">DNA repair protein RecN</fullName>
    </recommendedName>
    <alternativeName>
        <fullName evidence="8 9">Recombination protein N</fullName>
    </alternativeName>
</protein>
<dbReference type="EMBL" id="DTLI01000057">
    <property type="protein sequence ID" value="HHS51694.1"/>
    <property type="molecule type" value="Genomic_DNA"/>
</dbReference>
<dbReference type="FunFam" id="3.40.50.300:FF:000356">
    <property type="entry name" value="DNA repair protein RecN"/>
    <property type="match status" value="1"/>
</dbReference>
<dbReference type="Gene3D" id="3.40.50.300">
    <property type="entry name" value="P-loop containing nucleotide triphosphate hydrolases"/>
    <property type="match status" value="2"/>
</dbReference>
<dbReference type="InterPro" id="IPR003395">
    <property type="entry name" value="RecF/RecN/SMC_N"/>
</dbReference>
<keyword evidence="6" id="KW-0067">ATP-binding</keyword>
<dbReference type="CDD" id="cd03241">
    <property type="entry name" value="ABC_RecN"/>
    <property type="match status" value="2"/>
</dbReference>
<comment type="function">
    <text evidence="1 9">May be involved in recombinational repair of damaged DNA.</text>
</comment>
<dbReference type="Pfam" id="PF02463">
    <property type="entry name" value="SMC_N"/>
    <property type="match status" value="1"/>
</dbReference>
<dbReference type="PANTHER" id="PTHR11059">
    <property type="entry name" value="DNA REPAIR PROTEIN RECN"/>
    <property type="match status" value="1"/>
</dbReference>
<evidence type="ECO:0000256" key="7">
    <source>
        <dbReference type="ARBA" id="ARBA00023204"/>
    </source>
</evidence>
<feature type="coiled-coil region" evidence="10">
    <location>
        <begin position="316"/>
        <end position="378"/>
    </location>
</feature>
<dbReference type="PANTHER" id="PTHR11059:SF0">
    <property type="entry name" value="DNA REPAIR PROTEIN RECN"/>
    <property type="match status" value="1"/>
</dbReference>
<dbReference type="InterPro" id="IPR004604">
    <property type="entry name" value="DNA_recomb/repair_RecN"/>
</dbReference>
<comment type="caution">
    <text evidence="12">The sequence shown here is derived from an EMBL/GenBank/DDBJ whole genome shotgun (WGS) entry which is preliminary data.</text>
</comment>
<dbReference type="AlphaFoldDB" id="A0A7C6E9S5"/>